<evidence type="ECO:0000256" key="1">
    <source>
        <dbReference type="SAM" id="Phobius"/>
    </source>
</evidence>
<proteinExistence type="predicted"/>
<dbReference type="Proteomes" id="UP001158576">
    <property type="component" value="Chromosome 2"/>
</dbReference>
<organism evidence="2 3">
    <name type="scientific">Oikopleura dioica</name>
    <name type="common">Tunicate</name>
    <dbReference type="NCBI Taxonomy" id="34765"/>
    <lineage>
        <taxon>Eukaryota</taxon>
        <taxon>Metazoa</taxon>
        <taxon>Chordata</taxon>
        <taxon>Tunicata</taxon>
        <taxon>Appendicularia</taxon>
        <taxon>Copelata</taxon>
        <taxon>Oikopleuridae</taxon>
        <taxon>Oikopleura</taxon>
    </lineage>
</organism>
<keyword evidence="1" id="KW-0472">Membrane</keyword>
<feature type="transmembrane region" description="Helical" evidence="1">
    <location>
        <begin position="41"/>
        <end position="66"/>
    </location>
</feature>
<accession>A0ABN7T8M7</accession>
<reference evidence="2 3" key="1">
    <citation type="submission" date="2021-04" db="EMBL/GenBank/DDBJ databases">
        <authorList>
            <person name="Bliznina A."/>
        </authorList>
    </citation>
    <scope>NUCLEOTIDE SEQUENCE [LARGE SCALE GENOMIC DNA]</scope>
</reference>
<evidence type="ECO:0000313" key="3">
    <source>
        <dbReference type="Proteomes" id="UP001158576"/>
    </source>
</evidence>
<sequence>MIFNDVVDKLKTAKKKFFPAVWGCVGEITVPHFRGIIISQWVLLSVLLLLTIIEGILAVDGLGLLGTTKKSFLLYNTGGVVIGMIAAGFGTSIYTSQNQEGPDMAVKKALFSMTSLVFIFALLGNIGLDLLAIIAGSIGYVDPFRVINFIFNIALFFLVLVTLIMQTCCAWNKNDAKWIEENFVEKDTLQEPTDAQEDETKEEAV</sequence>
<protein>
    <submittedName>
        <fullName evidence="2">Oidioi.mRNA.OKI2018_I69.chr2.g7889.t1.cds</fullName>
    </submittedName>
</protein>
<name>A0ABN7T8M7_OIKDI</name>
<keyword evidence="1" id="KW-0812">Transmembrane</keyword>
<feature type="transmembrane region" description="Helical" evidence="1">
    <location>
        <begin position="116"/>
        <end position="140"/>
    </location>
</feature>
<keyword evidence="3" id="KW-1185">Reference proteome</keyword>
<dbReference type="EMBL" id="OU015567">
    <property type="protein sequence ID" value="CAG5113799.1"/>
    <property type="molecule type" value="Genomic_DNA"/>
</dbReference>
<feature type="transmembrane region" description="Helical" evidence="1">
    <location>
        <begin position="72"/>
        <end position="95"/>
    </location>
</feature>
<evidence type="ECO:0000313" key="2">
    <source>
        <dbReference type="EMBL" id="CAG5113799.1"/>
    </source>
</evidence>
<gene>
    <name evidence="2" type="ORF">OKIOD_LOCUS16654</name>
</gene>
<feature type="transmembrane region" description="Helical" evidence="1">
    <location>
        <begin position="146"/>
        <end position="165"/>
    </location>
</feature>
<keyword evidence="1" id="KW-1133">Transmembrane helix</keyword>